<proteinExistence type="predicted"/>
<keyword evidence="2" id="KW-1185">Reference proteome</keyword>
<accession>A0ACB9T2K7</accession>
<gene>
    <name evidence="1" type="ORF">MML48_5g00002149</name>
</gene>
<name>A0ACB9T2K7_HOLOL</name>
<comment type="caution">
    <text evidence="1">The sequence shown here is derived from an EMBL/GenBank/DDBJ whole genome shotgun (WGS) entry which is preliminary data.</text>
</comment>
<reference evidence="1" key="1">
    <citation type="submission" date="2022-04" db="EMBL/GenBank/DDBJ databases">
        <title>Chromosome-scale genome assembly of Holotrichia oblita Faldermann.</title>
        <authorList>
            <person name="Rongchong L."/>
        </authorList>
    </citation>
    <scope>NUCLEOTIDE SEQUENCE</scope>
    <source>
        <strain evidence="1">81SQS9</strain>
    </source>
</reference>
<evidence type="ECO:0000313" key="2">
    <source>
        <dbReference type="Proteomes" id="UP001056778"/>
    </source>
</evidence>
<dbReference type="Proteomes" id="UP001056778">
    <property type="component" value="Chromosome 5"/>
</dbReference>
<evidence type="ECO:0000313" key="1">
    <source>
        <dbReference type="EMBL" id="KAI4461032.1"/>
    </source>
</evidence>
<protein>
    <submittedName>
        <fullName evidence="1">Ankyrin repeat-containing protein</fullName>
    </submittedName>
</protein>
<organism evidence="1 2">
    <name type="scientific">Holotrichia oblita</name>
    <name type="common">Chafer beetle</name>
    <dbReference type="NCBI Taxonomy" id="644536"/>
    <lineage>
        <taxon>Eukaryota</taxon>
        <taxon>Metazoa</taxon>
        <taxon>Ecdysozoa</taxon>
        <taxon>Arthropoda</taxon>
        <taxon>Hexapoda</taxon>
        <taxon>Insecta</taxon>
        <taxon>Pterygota</taxon>
        <taxon>Neoptera</taxon>
        <taxon>Endopterygota</taxon>
        <taxon>Coleoptera</taxon>
        <taxon>Polyphaga</taxon>
        <taxon>Scarabaeiformia</taxon>
        <taxon>Scarabaeidae</taxon>
        <taxon>Melolonthinae</taxon>
        <taxon>Holotrichia</taxon>
    </lineage>
</organism>
<sequence length="659" mass="76437">MSMIIYQLRDHLWTYASHYKNKFLFKVQDISDDSTDELEPSDLQDGRNKILTCKEALAKAHGDTEAMNILSSLDLHFQDVIANTKTRQTRMEEYLLYMPQAPITLYLHDVLRELYYVNFAQVIIASQTETTSNDGDIIALLKEDSNINISDAKGATPLHLAATRQTSIITQKLIQKGANINSRDVYGDTPLHKAVSAKRFNNVQELLKSAHTDVNTKNNADETPLYLNILSFRNNELYDECNKIAILLLDNGCDVNLANGAYSETALHRAVEHHDVSIAHALVKKGADVNVRDVTEMTPLHRATLFGSDEMVYMLLYYGADCEDKNMNGRTALELAIRKGRHELAEYLMLYTVDFNGRNAVGNTLLHTAIMYNSALAFKMIENGADVNLTSRGSDCIRLSLCHSNTTSELFDIIWSKINIKIFLENRSKDRPYLYLSIFYMLIENILFSDEVFLKCLYRIFDSPHIKDIVEDHLTSDFHCFTLYKIHQRCNFTLSLDDRLKIMYLFLMNDLEIYYSEVQGLYRQYGFDKSLETILIHGVSMPLSQRYDELNMVFCKIWYNNFDIYPIVRYKYITQEMQEIYQTYYKANFDYNCENRSYISYVVTKVPSLLQLSRDVVRNTTYNIWGKGNYFKVYQVLSQLPVPRVVRDILYLKKPIYRL</sequence>
<dbReference type="EMBL" id="CM043019">
    <property type="protein sequence ID" value="KAI4461032.1"/>
    <property type="molecule type" value="Genomic_DNA"/>
</dbReference>